<reference evidence="4" key="1">
    <citation type="submission" date="2018-09" db="EMBL/GenBank/DDBJ databases">
        <authorList>
            <person name="Livingstone P.G."/>
            <person name="Whitworth D.E."/>
        </authorList>
    </citation>
    <scope>NUCLEOTIDE SEQUENCE [LARGE SCALE GENOMIC DNA]</scope>
    <source>
        <strain evidence="4">CA043D</strain>
    </source>
</reference>
<dbReference type="InterPro" id="IPR000917">
    <property type="entry name" value="Sulfatase_N"/>
</dbReference>
<protein>
    <submittedName>
        <fullName evidence="3">Arylsulfatase</fullName>
    </submittedName>
</protein>
<feature type="region of interest" description="Disordered" evidence="1">
    <location>
        <begin position="497"/>
        <end position="519"/>
    </location>
</feature>
<evidence type="ECO:0000313" key="3">
    <source>
        <dbReference type="EMBL" id="RKG96726.1"/>
    </source>
</evidence>
<dbReference type="Gene3D" id="3.40.720.10">
    <property type="entry name" value="Alkaline Phosphatase, subunit A"/>
    <property type="match status" value="1"/>
</dbReference>
<name>A0A3A8JP70_9BACT</name>
<accession>A0A3A8JP70</accession>
<dbReference type="Gene3D" id="3.30.1120.10">
    <property type="match status" value="1"/>
</dbReference>
<comment type="caution">
    <text evidence="3">The sequence shown here is derived from an EMBL/GenBank/DDBJ whole genome shotgun (WGS) entry which is preliminary data.</text>
</comment>
<evidence type="ECO:0000259" key="2">
    <source>
        <dbReference type="Pfam" id="PF00884"/>
    </source>
</evidence>
<dbReference type="OrthoDB" id="9766107at2"/>
<evidence type="ECO:0000256" key="1">
    <source>
        <dbReference type="SAM" id="MobiDB-lite"/>
    </source>
</evidence>
<dbReference type="InterPro" id="IPR052701">
    <property type="entry name" value="GAG_Ulvan_Degrading_Sulfatases"/>
</dbReference>
<dbReference type="PANTHER" id="PTHR43751:SF2">
    <property type="entry name" value="SULFATASE N-TERMINAL DOMAIN-CONTAINING PROTEIN"/>
    <property type="match status" value="1"/>
</dbReference>
<dbReference type="Pfam" id="PF00884">
    <property type="entry name" value="Sulfatase"/>
    <property type="match status" value="1"/>
</dbReference>
<dbReference type="Proteomes" id="UP000268313">
    <property type="component" value="Unassembled WGS sequence"/>
</dbReference>
<feature type="compositionally biased region" description="Low complexity" evidence="1">
    <location>
        <begin position="501"/>
        <end position="519"/>
    </location>
</feature>
<evidence type="ECO:0000313" key="4">
    <source>
        <dbReference type="Proteomes" id="UP000268313"/>
    </source>
</evidence>
<sequence length="519" mass="58489">MATKPAKKKQPNILVIFGDDIGWFNPSCYHQGAMGYRTPNIDRIAKEGVRFTDWYGQQSCTAGRAAFITGQSPIRTGLTKVGLPGAKLGLQPEDPTIADLLKPLGYATGQFGKNHLGDRDEYLPTVHGFDEFFGNLYHLNAEEEPENVDYPKDPRFRQRFGPRGVLHSWANPDGTQRIEDTGPLTKKRMETVDEEFLDATLDFMDRAQKDQKPFFIWFNSTRMHVFTHLKKESQGVTGLGLYPDGMVEHDGTVGRLLDKLDALGITEDTLVIYSTDNGAEVMSWPDGGSTPFRGEKDTNWEGGWRVPCVMRWPGVIEPDTLSNEIFSHTDLLPTLVAVAGEPDVVEKLQRGHKAGAKTFNVHIDGYNLLPFLKGDVEENPRRAFLYWSDDGDLMALRFDAWKVVFMEQRAHGLNVWREPLAELRAPKIFNLRSDPFERADTDASMYYDLWMMEHAFLLVPAQALVGEFLKTFEKFPPRQRPASFSIDQALERAREKQATLAVAAPPEETGAAEEQPAVH</sequence>
<feature type="domain" description="Sulfatase N-terminal" evidence="2">
    <location>
        <begin position="11"/>
        <end position="340"/>
    </location>
</feature>
<gene>
    <name evidence="3" type="ORF">D7X32_35080</name>
</gene>
<organism evidence="3 4">
    <name type="scientific">Corallococcus carmarthensis</name>
    <dbReference type="NCBI Taxonomy" id="2316728"/>
    <lineage>
        <taxon>Bacteria</taxon>
        <taxon>Pseudomonadati</taxon>
        <taxon>Myxococcota</taxon>
        <taxon>Myxococcia</taxon>
        <taxon>Myxococcales</taxon>
        <taxon>Cystobacterineae</taxon>
        <taxon>Myxococcaceae</taxon>
        <taxon>Corallococcus</taxon>
    </lineage>
</organism>
<keyword evidence="4" id="KW-1185">Reference proteome</keyword>
<dbReference type="InterPro" id="IPR017850">
    <property type="entry name" value="Alkaline_phosphatase_core_sf"/>
</dbReference>
<proteinExistence type="predicted"/>
<dbReference type="CDD" id="cd16142">
    <property type="entry name" value="ARS_like"/>
    <property type="match status" value="1"/>
</dbReference>
<dbReference type="SUPFAM" id="SSF53649">
    <property type="entry name" value="Alkaline phosphatase-like"/>
    <property type="match status" value="1"/>
</dbReference>
<dbReference type="PANTHER" id="PTHR43751">
    <property type="entry name" value="SULFATASE"/>
    <property type="match status" value="1"/>
</dbReference>
<dbReference type="RefSeq" id="WP_120606926.1">
    <property type="nucleotide sequence ID" value="NZ_RAWE01000203.1"/>
</dbReference>
<dbReference type="AlphaFoldDB" id="A0A3A8JP70"/>
<dbReference type="EMBL" id="RAWE01000203">
    <property type="protein sequence ID" value="RKG96726.1"/>
    <property type="molecule type" value="Genomic_DNA"/>
</dbReference>